<gene>
    <name evidence="3" type="ORF">AWV77_19960</name>
</gene>
<evidence type="ECO:0000313" key="3">
    <source>
        <dbReference type="EMBL" id="KWU48842.1"/>
    </source>
</evidence>
<reference evidence="4" key="1">
    <citation type="submission" date="2016-01" db="EMBL/GenBank/DDBJ databases">
        <authorList>
            <person name="Gamez R.M."/>
            <person name="Rodriguez F."/>
            <person name="Bernal J.F."/>
            <person name="Agarwala R."/>
            <person name="Landsman D."/>
            <person name="Marino-Ramirez L."/>
        </authorList>
    </citation>
    <scope>NUCLEOTIDE SEQUENCE [LARGE SCALE GENOMIC DNA]</scope>
    <source>
        <strain evidence="4">Ps006</strain>
    </source>
</reference>
<keyword evidence="2" id="KW-0812">Transmembrane</keyword>
<dbReference type="InterPro" id="IPR022213">
    <property type="entry name" value="DUF3742"/>
</dbReference>
<evidence type="ECO:0000256" key="1">
    <source>
        <dbReference type="SAM" id="MobiDB-lite"/>
    </source>
</evidence>
<evidence type="ECO:0000256" key="2">
    <source>
        <dbReference type="SAM" id="Phobius"/>
    </source>
</evidence>
<name>A0A0X7JZG7_9PSED</name>
<evidence type="ECO:0000313" key="4">
    <source>
        <dbReference type="Proteomes" id="UP000067111"/>
    </source>
</evidence>
<feature type="compositionally biased region" description="Basic and acidic residues" evidence="1">
    <location>
        <begin position="106"/>
        <end position="119"/>
    </location>
</feature>
<dbReference type="RefSeq" id="WP_081087067.1">
    <property type="nucleotide sequence ID" value="NZ_LRMR01000030.1"/>
</dbReference>
<organism evidence="3 4">
    <name type="scientific">Pseudomonas palleroniana</name>
    <dbReference type="NCBI Taxonomy" id="191390"/>
    <lineage>
        <taxon>Bacteria</taxon>
        <taxon>Pseudomonadati</taxon>
        <taxon>Pseudomonadota</taxon>
        <taxon>Gammaproteobacteria</taxon>
        <taxon>Pseudomonadales</taxon>
        <taxon>Pseudomonadaceae</taxon>
        <taxon>Pseudomonas</taxon>
    </lineage>
</organism>
<keyword evidence="2" id="KW-1133">Transmembrane helix</keyword>
<keyword evidence="2" id="KW-0472">Membrane</keyword>
<sequence>MGKKEFARRVGYGFGKILRAYSRKEASAINWLLVRGAPRSLTKVMLWVVKLLLLGVLMCLALWVALPCLVLVLASALQRRGLIFSEKASGGDGWRHGASGYGDYSGDQRVDVGRFDEDS</sequence>
<proteinExistence type="predicted"/>
<protein>
    <recommendedName>
        <fullName evidence="5">DUF3742 family protein</fullName>
    </recommendedName>
</protein>
<dbReference type="AlphaFoldDB" id="A0A0X7JZG7"/>
<dbReference type="Proteomes" id="UP000067111">
    <property type="component" value="Unassembled WGS sequence"/>
</dbReference>
<feature type="transmembrane region" description="Helical" evidence="2">
    <location>
        <begin position="51"/>
        <end position="77"/>
    </location>
</feature>
<evidence type="ECO:0008006" key="5">
    <source>
        <dbReference type="Google" id="ProtNLM"/>
    </source>
</evidence>
<accession>A0A0X7JZG7</accession>
<dbReference type="Pfam" id="PF12553">
    <property type="entry name" value="DUF3742"/>
    <property type="match status" value="1"/>
</dbReference>
<feature type="region of interest" description="Disordered" evidence="1">
    <location>
        <begin position="87"/>
        <end position="119"/>
    </location>
</feature>
<dbReference type="EMBL" id="LRMR01000030">
    <property type="protein sequence ID" value="KWU48842.1"/>
    <property type="molecule type" value="Genomic_DNA"/>
</dbReference>
<comment type="caution">
    <text evidence="3">The sequence shown here is derived from an EMBL/GenBank/DDBJ whole genome shotgun (WGS) entry which is preliminary data.</text>
</comment>